<evidence type="ECO:0000313" key="3">
    <source>
        <dbReference type="Proteomes" id="UP000238296"/>
    </source>
</evidence>
<gene>
    <name evidence="2" type="ORF">C1Y40_05069</name>
</gene>
<organism evidence="2 3">
    <name type="scientific">Mycobacterium talmoniae</name>
    <dbReference type="NCBI Taxonomy" id="1858794"/>
    <lineage>
        <taxon>Bacteria</taxon>
        <taxon>Bacillati</taxon>
        <taxon>Actinomycetota</taxon>
        <taxon>Actinomycetes</taxon>
        <taxon>Mycobacteriales</taxon>
        <taxon>Mycobacteriaceae</taxon>
        <taxon>Mycobacterium</taxon>
    </lineage>
</organism>
<sequence>MITDIASTSQCRSMPSRYCHTSTDSPNEAPSDSATVPTITAAATRLRVMMSMMMKIRHSDATPAISRSTLDPSRWSLLMAAVPVR</sequence>
<accession>A0A2S8BDR7</accession>
<comment type="caution">
    <text evidence="2">The sequence shown here is derived from an EMBL/GenBank/DDBJ whole genome shotgun (WGS) entry which is preliminary data.</text>
</comment>
<dbReference type="Proteomes" id="UP000238296">
    <property type="component" value="Unassembled WGS sequence"/>
</dbReference>
<proteinExistence type="predicted"/>
<protein>
    <submittedName>
        <fullName evidence="2">Uncharacterized protein</fullName>
    </submittedName>
</protein>
<dbReference type="EMBL" id="PPEA01000716">
    <property type="protein sequence ID" value="PQM44776.1"/>
    <property type="molecule type" value="Genomic_DNA"/>
</dbReference>
<name>A0A2S8BDR7_9MYCO</name>
<evidence type="ECO:0000313" key="2">
    <source>
        <dbReference type="EMBL" id="PQM44776.1"/>
    </source>
</evidence>
<feature type="region of interest" description="Disordered" evidence="1">
    <location>
        <begin position="1"/>
        <end position="36"/>
    </location>
</feature>
<evidence type="ECO:0000256" key="1">
    <source>
        <dbReference type="SAM" id="MobiDB-lite"/>
    </source>
</evidence>
<dbReference type="AlphaFoldDB" id="A0A2S8BDR7"/>
<reference evidence="2 3" key="1">
    <citation type="journal article" date="2017" name="Int. J. Syst. Evol. Microbiol.">
        <title>Mycobacterium talmoniae sp. nov., a slowly growing mycobacterium isolated from human respiratory samples.</title>
        <authorList>
            <person name="Davidson R.M."/>
            <person name="DeGroote M.A."/>
            <person name="Marola J.L."/>
            <person name="Buss S."/>
            <person name="Jones V."/>
            <person name="McNeil M.R."/>
            <person name="Freifeld A.G."/>
            <person name="Elaine Epperson L."/>
            <person name="Hasan N.A."/>
            <person name="Jackson M."/>
            <person name="Iwen P.C."/>
            <person name="Salfinger M."/>
            <person name="Strong M."/>
        </authorList>
    </citation>
    <scope>NUCLEOTIDE SEQUENCE [LARGE SCALE GENOMIC DNA]</scope>
    <source>
        <strain evidence="2 3">ATCC BAA-2683</strain>
    </source>
</reference>